<dbReference type="EMBL" id="CABEEZ010000157">
    <property type="protein sequence ID" value="VTR59268.1"/>
    <property type="molecule type" value="Genomic_DNA"/>
</dbReference>
<dbReference type="InterPro" id="IPR011090">
    <property type="entry name" value="Integr_conj_element_PFL4709"/>
</dbReference>
<sequence>MKKCNVVFLLAIGCVAVSAQAATVVYTDSQHPPAGLGSGHQVIYLDAPEVVQREVFGELSADPRQAEQQAKVVLQSPDWQQKVQQIAQAYQGVIQAYGLGLKKYPAVVFDDLYVVYGTADIALAEAKLAQYQGAQ</sequence>
<name>A0A0F7D129_SERFO</name>
<dbReference type="GeneID" id="30319220"/>
<dbReference type="KEGG" id="sfw:WN53_03490"/>
<dbReference type="AlphaFoldDB" id="A0A0F7D129"/>
<dbReference type="NCBIfam" id="TIGR03757">
    <property type="entry name" value="conj_TIGR03757"/>
    <property type="match status" value="1"/>
</dbReference>
<evidence type="ECO:0000313" key="1">
    <source>
        <dbReference type="EMBL" id="VTR59268.1"/>
    </source>
</evidence>
<dbReference type="Pfam" id="PF07511">
    <property type="entry name" value="DUF1525"/>
    <property type="match status" value="1"/>
</dbReference>
<reference evidence="1" key="1">
    <citation type="submission" date="2019-05" db="EMBL/GenBank/DDBJ databases">
        <authorList>
            <consortium name="Pathogen Informatics"/>
        </authorList>
    </citation>
    <scope>NUCLEOTIDE SEQUENCE [LARGE SCALE GENOMIC DNA]</scope>
    <source>
        <strain evidence="1">NCTC12965</strain>
    </source>
</reference>
<accession>A0A0F7D129</accession>
<proteinExistence type="predicted"/>
<organism evidence="1">
    <name type="scientific">Serratia fonticola</name>
    <dbReference type="NCBI Taxonomy" id="47917"/>
    <lineage>
        <taxon>Bacteria</taxon>
        <taxon>Pseudomonadati</taxon>
        <taxon>Pseudomonadota</taxon>
        <taxon>Gammaproteobacteria</taxon>
        <taxon>Enterobacterales</taxon>
        <taxon>Yersiniaceae</taxon>
        <taxon>Serratia</taxon>
    </lineage>
</organism>
<gene>
    <name evidence="1" type="ORF">NCTC12965_07948</name>
</gene>
<dbReference type="RefSeq" id="WP_024483821.1">
    <property type="nucleotide sequence ID" value="NZ_CAMKUH010000001.1"/>
</dbReference>
<protein>
    <submittedName>
        <fullName evidence="1">Integrating conjugative element protein, PFL_4709 family</fullName>
    </submittedName>
</protein>